<reference evidence="2" key="1">
    <citation type="submission" date="2020-07" db="EMBL/GenBank/DDBJ databases">
        <title>Genome sequence and genetic diversity analysis of an under-domesticated orphan crop, white fonio (Digitaria exilis).</title>
        <authorList>
            <person name="Bennetzen J.L."/>
            <person name="Chen S."/>
            <person name="Ma X."/>
            <person name="Wang X."/>
            <person name="Yssel A.E.J."/>
            <person name="Chaluvadi S.R."/>
            <person name="Johnson M."/>
            <person name="Gangashetty P."/>
            <person name="Hamidou F."/>
            <person name="Sanogo M.D."/>
            <person name="Zwaenepoel A."/>
            <person name="Wallace J."/>
            <person name="Van De Peer Y."/>
            <person name="Van Deynze A."/>
        </authorList>
    </citation>
    <scope>NUCLEOTIDE SEQUENCE</scope>
    <source>
        <tissue evidence="2">Leaves</tissue>
    </source>
</reference>
<gene>
    <name evidence="2" type="ORF">HU200_060620</name>
</gene>
<organism evidence="2 3">
    <name type="scientific">Digitaria exilis</name>
    <dbReference type="NCBI Taxonomy" id="1010633"/>
    <lineage>
        <taxon>Eukaryota</taxon>
        <taxon>Viridiplantae</taxon>
        <taxon>Streptophyta</taxon>
        <taxon>Embryophyta</taxon>
        <taxon>Tracheophyta</taxon>
        <taxon>Spermatophyta</taxon>
        <taxon>Magnoliopsida</taxon>
        <taxon>Liliopsida</taxon>
        <taxon>Poales</taxon>
        <taxon>Poaceae</taxon>
        <taxon>PACMAD clade</taxon>
        <taxon>Panicoideae</taxon>
        <taxon>Panicodae</taxon>
        <taxon>Paniceae</taxon>
        <taxon>Anthephorinae</taxon>
        <taxon>Digitaria</taxon>
    </lineage>
</organism>
<accession>A0A835A662</accession>
<dbReference type="EMBL" id="JACEFO010002545">
    <property type="protein sequence ID" value="KAF8656559.1"/>
    <property type="molecule type" value="Genomic_DNA"/>
</dbReference>
<sequence length="262" mass="29118">MPLLELRPLDRRTPPFSWAYSDPLTTPTDHTAGSPVEWRRAVMVFSSRYPAPCHVTLPEHHDQWRAQGARFAGGHRRASMTLLVAHHQSPERCLIPRTLPLHREIFSKTLTPAPNSTPASKSPPRWHGEKEIAAGSSGGRRLWDAPGPSGGAKRAAKGQARRDVCVEVDRSTWGLADVDHRDVAEVVLRDVTVSGEGEEKALEETLGASRFSLRLRVRDAPEEGFRMGQWPIVASDCVLLEHVVDGDPEEKHEELVVWQGAH</sequence>
<feature type="region of interest" description="Disordered" evidence="1">
    <location>
        <begin position="109"/>
        <end position="156"/>
    </location>
</feature>
<comment type="caution">
    <text evidence="2">The sequence shown here is derived from an EMBL/GenBank/DDBJ whole genome shotgun (WGS) entry which is preliminary data.</text>
</comment>
<dbReference type="Proteomes" id="UP000636709">
    <property type="component" value="Unassembled WGS sequence"/>
</dbReference>
<keyword evidence="3" id="KW-1185">Reference proteome</keyword>
<evidence type="ECO:0000256" key="1">
    <source>
        <dbReference type="SAM" id="MobiDB-lite"/>
    </source>
</evidence>
<dbReference type="AlphaFoldDB" id="A0A835A662"/>
<evidence type="ECO:0000313" key="2">
    <source>
        <dbReference type="EMBL" id="KAF8656559.1"/>
    </source>
</evidence>
<name>A0A835A662_9POAL</name>
<proteinExistence type="predicted"/>
<evidence type="ECO:0000313" key="3">
    <source>
        <dbReference type="Proteomes" id="UP000636709"/>
    </source>
</evidence>
<feature type="compositionally biased region" description="Polar residues" evidence="1">
    <location>
        <begin position="109"/>
        <end position="120"/>
    </location>
</feature>
<protein>
    <submittedName>
        <fullName evidence="2">Uncharacterized protein</fullName>
    </submittedName>
</protein>